<sequence length="264" mass="29284">MFATQNLETFVRADAPRPGPRAGMTKLAVVTPYYREDLHELATAHRSVVAQDAEVTHIMVADGYPNAAINAWGCQHIVLPSAHHDAGNFARGVGALHAFQSGAECVCFLDADNWLEPNHVSTLHDALIRERSDIAVSRRTLRRLDGSVLDPMDPESDGYRFADTGTVMLSRRALEIAVLWTTLPVELSGAGDQFVWAAVNNRGFAIARTSKPTMNYKTKWAVHYAGRQEFPPLGSVDLTIVRNSEAHWQKLPDSEKRRIIFGRI</sequence>
<dbReference type="Gene3D" id="3.90.550.10">
    <property type="entry name" value="Spore Coat Polysaccharide Biosynthesis Protein SpsA, Chain A"/>
    <property type="match status" value="1"/>
</dbReference>
<name>A0ABT8AUI4_9HYPH</name>
<dbReference type="CDD" id="cd00761">
    <property type="entry name" value="Glyco_tranf_GTA_type"/>
    <property type="match status" value="1"/>
</dbReference>
<feature type="domain" description="Glycosyltransferase 2-like" evidence="1">
    <location>
        <begin position="29"/>
        <end position="146"/>
    </location>
</feature>
<dbReference type="GO" id="GO:0016757">
    <property type="term" value="F:glycosyltransferase activity"/>
    <property type="evidence" value="ECO:0007669"/>
    <property type="project" value="UniProtKB-KW"/>
</dbReference>
<organism evidence="2 3">
    <name type="scientific">Methylobacterium longum</name>
    <dbReference type="NCBI Taxonomy" id="767694"/>
    <lineage>
        <taxon>Bacteria</taxon>
        <taxon>Pseudomonadati</taxon>
        <taxon>Pseudomonadota</taxon>
        <taxon>Alphaproteobacteria</taxon>
        <taxon>Hyphomicrobiales</taxon>
        <taxon>Methylobacteriaceae</taxon>
        <taxon>Methylobacterium</taxon>
    </lineage>
</organism>
<evidence type="ECO:0000313" key="3">
    <source>
        <dbReference type="Proteomes" id="UP001244297"/>
    </source>
</evidence>
<keyword evidence="3" id="KW-1185">Reference proteome</keyword>
<gene>
    <name evidence="2" type="ORF">QWZ18_23600</name>
</gene>
<dbReference type="Pfam" id="PF00535">
    <property type="entry name" value="Glycos_transf_2"/>
    <property type="match status" value="1"/>
</dbReference>
<reference evidence="3" key="1">
    <citation type="journal article" date="2019" name="Int. J. Syst. Evol. Microbiol.">
        <title>The Global Catalogue of Microorganisms (GCM) 10K type strain sequencing project: providing services to taxonomists for standard genome sequencing and annotation.</title>
        <authorList>
            <consortium name="The Broad Institute Genomics Platform"/>
            <consortium name="The Broad Institute Genome Sequencing Center for Infectious Disease"/>
            <person name="Wu L."/>
            <person name="Ma J."/>
        </authorList>
    </citation>
    <scope>NUCLEOTIDE SEQUENCE [LARGE SCALE GENOMIC DNA]</scope>
    <source>
        <strain evidence="3">CECT 7806</strain>
    </source>
</reference>
<protein>
    <submittedName>
        <fullName evidence="2">Glycosyltransferase family A protein</fullName>
        <ecNumber evidence="2">2.4.-.-</ecNumber>
    </submittedName>
</protein>
<dbReference type="InterPro" id="IPR001173">
    <property type="entry name" value="Glyco_trans_2-like"/>
</dbReference>
<dbReference type="EC" id="2.4.-.-" evidence="2"/>
<evidence type="ECO:0000313" key="2">
    <source>
        <dbReference type="EMBL" id="MDN3573592.1"/>
    </source>
</evidence>
<keyword evidence="2" id="KW-0808">Transferase</keyword>
<evidence type="ECO:0000259" key="1">
    <source>
        <dbReference type="Pfam" id="PF00535"/>
    </source>
</evidence>
<comment type="caution">
    <text evidence="2">The sequence shown here is derived from an EMBL/GenBank/DDBJ whole genome shotgun (WGS) entry which is preliminary data.</text>
</comment>
<dbReference type="Proteomes" id="UP001244297">
    <property type="component" value="Unassembled WGS sequence"/>
</dbReference>
<dbReference type="SUPFAM" id="SSF53448">
    <property type="entry name" value="Nucleotide-diphospho-sugar transferases"/>
    <property type="match status" value="1"/>
</dbReference>
<dbReference type="EMBL" id="JAUFPT010000078">
    <property type="protein sequence ID" value="MDN3573592.1"/>
    <property type="molecule type" value="Genomic_DNA"/>
</dbReference>
<keyword evidence="2" id="KW-0328">Glycosyltransferase</keyword>
<accession>A0ABT8AUI4</accession>
<dbReference type="RefSeq" id="WP_238291047.1">
    <property type="nucleotide sequence ID" value="NZ_BPQS01000031.1"/>
</dbReference>
<dbReference type="InterPro" id="IPR029044">
    <property type="entry name" value="Nucleotide-diphossugar_trans"/>
</dbReference>
<proteinExistence type="predicted"/>